<evidence type="ECO:0000256" key="5">
    <source>
        <dbReference type="ARBA" id="ARBA00023242"/>
    </source>
</evidence>
<protein>
    <recommendedName>
        <fullName evidence="6">Transcription repressor</fullName>
    </recommendedName>
    <alternativeName>
        <fullName evidence="6">Ovate family protein</fullName>
    </alternativeName>
</protein>
<organism evidence="8 9">
    <name type="scientific">Nicotiana tabacum</name>
    <name type="common">Common tobacco</name>
    <dbReference type="NCBI Taxonomy" id="4097"/>
    <lineage>
        <taxon>Eukaryota</taxon>
        <taxon>Viridiplantae</taxon>
        <taxon>Streptophyta</taxon>
        <taxon>Embryophyta</taxon>
        <taxon>Tracheophyta</taxon>
        <taxon>Spermatophyta</taxon>
        <taxon>Magnoliopsida</taxon>
        <taxon>eudicotyledons</taxon>
        <taxon>Gunneridae</taxon>
        <taxon>Pentapetalae</taxon>
        <taxon>asterids</taxon>
        <taxon>lamiids</taxon>
        <taxon>Solanales</taxon>
        <taxon>Solanaceae</taxon>
        <taxon>Nicotianoideae</taxon>
        <taxon>Nicotianeae</taxon>
        <taxon>Nicotiana</taxon>
    </lineage>
</organism>
<comment type="subcellular location">
    <subcellularLocation>
        <location evidence="1 6">Nucleus</location>
    </subcellularLocation>
</comment>
<dbReference type="PaxDb" id="4097-A0A1S4CUX3"/>
<evidence type="ECO:0000256" key="1">
    <source>
        <dbReference type="ARBA" id="ARBA00004123"/>
    </source>
</evidence>
<dbReference type="InterPro" id="IPR006458">
    <property type="entry name" value="Ovate_C"/>
</dbReference>
<dbReference type="RefSeq" id="XP_016504925.1">
    <property type="nucleotide sequence ID" value="XM_016649439.1"/>
</dbReference>
<comment type="function">
    <text evidence="6">Transcriptional repressor that regulates multiple aspects of plant growth and development.</text>
</comment>
<keyword evidence="2 6" id="KW-0678">Repressor</keyword>
<dbReference type="GO" id="GO:0005634">
    <property type="term" value="C:nucleus"/>
    <property type="evidence" value="ECO:0007669"/>
    <property type="project" value="UniProtKB-SubCell"/>
</dbReference>
<sequence>MPRNTLGTNLNLCFTKLKRPLSLQSPDLNNEHQQDHSTHFCNSIKNFNSLYDLSLDCNSNPTSSSTYSTAISDEYDCISELATVPDLATVYASQRFFFASPGHSNSIIDSSSSSSMSSSLASTSSSVEPPESDTVIDGSIAIPTYSPDPYLDFRRSMQEMVEARELSDIRDNWDSLHELLMCYLTLNPKSTHKYIIGAFADLIVCLMSSKCNCPKSHLDPLAGSTKLISAHQAQEQRRAFR</sequence>
<dbReference type="AlphaFoldDB" id="A0A1S4CUX3"/>
<accession>A0A1S4CUX3</accession>
<proteinExistence type="predicted"/>
<dbReference type="GO" id="GO:0045892">
    <property type="term" value="P:negative regulation of DNA-templated transcription"/>
    <property type="evidence" value="ECO:0007669"/>
    <property type="project" value="UniProtKB-UniRule"/>
</dbReference>
<evidence type="ECO:0000256" key="2">
    <source>
        <dbReference type="ARBA" id="ARBA00022491"/>
    </source>
</evidence>
<dbReference type="OrthoDB" id="690912at2759"/>
<dbReference type="KEGG" id="nta:107822864"/>
<evidence type="ECO:0000256" key="3">
    <source>
        <dbReference type="ARBA" id="ARBA00023015"/>
    </source>
</evidence>
<dbReference type="Proteomes" id="UP000790787">
    <property type="component" value="Chromosome 19"/>
</dbReference>
<keyword evidence="8" id="KW-1185">Reference proteome</keyword>
<evidence type="ECO:0000256" key="6">
    <source>
        <dbReference type="RuleBase" id="RU367028"/>
    </source>
</evidence>
<name>A0A1S4CUX3_TOBAC</name>
<keyword evidence="3 6" id="KW-0805">Transcription regulation</keyword>
<evidence type="ECO:0000256" key="4">
    <source>
        <dbReference type="ARBA" id="ARBA00023163"/>
    </source>
</evidence>
<evidence type="ECO:0000313" key="8">
    <source>
        <dbReference type="Proteomes" id="UP000790787"/>
    </source>
</evidence>
<evidence type="ECO:0000259" key="7">
    <source>
        <dbReference type="PROSITE" id="PS51754"/>
    </source>
</evidence>
<gene>
    <name evidence="9" type="primary">LOC107822864</name>
</gene>
<dbReference type="Pfam" id="PF04844">
    <property type="entry name" value="Ovate"/>
    <property type="match status" value="1"/>
</dbReference>
<dbReference type="PROSITE" id="PS51754">
    <property type="entry name" value="OVATE"/>
    <property type="match status" value="1"/>
</dbReference>
<reference evidence="8" key="1">
    <citation type="journal article" date="2014" name="Nat. Commun.">
        <title>The tobacco genome sequence and its comparison with those of tomato and potato.</title>
        <authorList>
            <person name="Sierro N."/>
            <person name="Battey J.N."/>
            <person name="Ouadi S."/>
            <person name="Bakaher N."/>
            <person name="Bovet L."/>
            <person name="Willig A."/>
            <person name="Goepfert S."/>
            <person name="Peitsch M.C."/>
            <person name="Ivanov N.V."/>
        </authorList>
    </citation>
    <scope>NUCLEOTIDE SEQUENCE [LARGE SCALE GENOMIC DNA]</scope>
</reference>
<dbReference type="GeneID" id="107822864"/>
<dbReference type="PANTHER" id="PTHR33057:SF21">
    <property type="entry name" value="TRANSCRIPTION REPRESSOR"/>
    <property type="match status" value="1"/>
</dbReference>
<dbReference type="PANTHER" id="PTHR33057">
    <property type="entry name" value="TRANSCRIPTION REPRESSOR OFP7-RELATED"/>
    <property type="match status" value="1"/>
</dbReference>
<dbReference type="InterPro" id="IPR038933">
    <property type="entry name" value="Ovate"/>
</dbReference>
<reference evidence="9" key="2">
    <citation type="submission" date="2025-08" db="UniProtKB">
        <authorList>
            <consortium name="RefSeq"/>
        </authorList>
    </citation>
    <scope>IDENTIFICATION</scope>
    <source>
        <tissue evidence="9">Leaf</tissue>
    </source>
</reference>
<dbReference type="OMA" id="LMCYLTL"/>
<keyword evidence="4 6" id="KW-0804">Transcription</keyword>
<evidence type="ECO:0000313" key="9">
    <source>
        <dbReference type="RefSeq" id="XP_016504925.1"/>
    </source>
</evidence>
<feature type="domain" description="OVATE" evidence="7">
    <location>
        <begin position="142"/>
        <end position="205"/>
    </location>
</feature>
<dbReference type="STRING" id="4097.A0A1S4CUX3"/>
<dbReference type="NCBIfam" id="TIGR01568">
    <property type="entry name" value="A_thal_3678"/>
    <property type="match status" value="1"/>
</dbReference>
<keyword evidence="5 6" id="KW-0539">Nucleus</keyword>
<dbReference type="RefSeq" id="XP_016504925.1">
    <property type="nucleotide sequence ID" value="XM_016649439.2"/>
</dbReference>